<keyword evidence="1" id="KW-0614">Plasmid</keyword>
<protein>
    <submittedName>
        <fullName evidence="1">Uncharacterized protein</fullName>
    </submittedName>
</protein>
<dbReference type="EMBL" id="MF996509">
    <property type="protein sequence ID" value="AUS92827.1"/>
    <property type="molecule type" value="Genomic_DNA"/>
</dbReference>
<reference evidence="1" key="1">
    <citation type="submission" date="2017-09" db="EMBL/GenBank/DDBJ databases">
        <title>Sequences of three plasmids isolated from Bacillus glycinfermentans NCCP 15922.</title>
        <authorList>
            <person name="Yu W.-S."/>
            <person name="Do H.-N."/>
            <person name="Cheong H.-M."/>
            <person name="Hwang K.-J."/>
        </authorList>
    </citation>
    <scope>NUCLEOTIDE SEQUENCE</scope>
    <source>
        <strain evidence="1">KBN06P03352</strain>
        <plasmid evidence="1">unnamed1</plasmid>
    </source>
</reference>
<dbReference type="EMBL" id="MF996509">
    <property type="protein sequence ID" value="AUS92781.1"/>
    <property type="molecule type" value="Genomic_DNA"/>
</dbReference>
<proteinExistence type="predicted"/>
<evidence type="ECO:0000313" key="1">
    <source>
        <dbReference type="EMBL" id="AUS92827.1"/>
    </source>
</evidence>
<sequence length="125" mass="14652">MEMTNQEKLDLINSLEIVDVDMDCEGLIYAHVEYSPENLAILGKVVPNVEDYLDDYGDPEHEGEVFDISWAAFEYAKADIFQREEGKFAIFSKEEVMDMYMEEREKRLNLESRYQKLKRQIEAVG</sequence>
<organism evidence="1">
    <name type="scientific">Bacillus glycinifermentans</name>
    <dbReference type="NCBI Taxonomy" id="1664069"/>
    <lineage>
        <taxon>Bacteria</taxon>
        <taxon>Bacillati</taxon>
        <taxon>Bacillota</taxon>
        <taxon>Bacilli</taxon>
        <taxon>Bacillales</taxon>
        <taxon>Bacillaceae</taxon>
        <taxon>Bacillus</taxon>
    </lineage>
</organism>
<geneLocation type="plasmid" evidence="1">
    <name>unnamed1</name>
</geneLocation>
<name>A0A2I7ZJN0_9BACI</name>
<dbReference type="RefSeq" id="WP_048406257.1">
    <property type="nucleotide sequence ID" value="NZ_JARRUA010000024.1"/>
</dbReference>
<dbReference type="AlphaFoldDB" id="A0A2I7ZJN0"/>
<accession>A0A2I7ZJN0</accession>